<accession>A0A151IL57</accession>
<dbReference type="Proteomes" id="UP000078542">
    <property type="component" value="Unassembled WGS sequence"/>
</dbReference>
<gene>
    <name evidence="2" type="ORF">ALC62_03588</name>
</gene>
<evidence type="ECO:0000313" key="3">
    <source>
        <dbReference type="Proteomes" id="UP000078542"/>
    </source>
</evidence>
<proteinExistence type="predicted"/>
<dbReference type="AlphaFoldDB" id="A0A151IL57"/>
<sequence>MQLHGGNERWHVKGDAFATGRFRTGQSVVRRSQARATSLPLLPLPVPIRIRQILMLPRISPRCPSRSAMAGAYPSRALCDPLFRLSSVIANCVLYVHRSVLRPAGCITKYACFSIPPRTHVTWVGRSFETASSSTADNFPSERRSCPSNQTGNYSVVMSKIHDSGKQNGSSKGEKAEIPDSVITVHTSIAHYARVMCLHD</sequence>
<reference evidence="2 3" key="1">
    <citation type="submission" date="2016-03" db="EMBL/GenBank/DDBJ databases">
        <title>Cyphomyrmex costatus WGS genome.</title>
        <authorList>
            <person name="Nygaard S."/>
            <person name="Hu H."/>
            <person name="Boomsma J."/>
            <person name="Zhang G."/>
        </authorList>
    </citation>
    <scope>NUCLEOTIDE SEQUENCE [LARGE SCALE GENOMIC DNA]</scope>
    <source>
        <strain evidence="2">MS0001</strain>
        <tissue evidence="2">Whole body</tissue>
    </source>
</reference>
<protein>
    <submittedName>
        <fullName evidence="2">Uncharacterized protein</fullName>
    </submittedName>
</protein>
<feature type="region of interest" description="Disordered" evidence="1">
    <location>
        <begin position="132"/>
        <end position="152"/>
    </location>
</feature>
<organism evidence="2 3">
    <name type="scientific">Cyphomyrmex costatus</name>
    <dbReference type="NCBI Taxonomy" id="456900"/>
    <lineage>
        <taxon>Eukaryota</taxon>
        <taxon>Metazoa</taxon>
        <taxon>Ecdysozoa</taxon>
        <taxon>Arthropoda</taxon>
        <taxon>Hexapoda</taxon>
        <taxon>Insecta</taxon>
        <taxon>Pterygota</taxon>
        <taxon>Neoptera</taxon>
        <taxon>Endopterygota</taxon>
        <taxon>Hymenoptera</taxon>
        <taxon>Apocrita</taxon>
        <taxon>Aculeata</taxon>
        <taxon>Formicoidea</taxon>
        <taxon>Formicidae</taxon>
        <taxon>Myrmicinae</taxon>
        <taxon>Cyphomyrmex</taxon>
    </lineage>
</organism>
<dbReference type="EMBL" id="KQ977133">
    <property type="protein sequence ID" value="KYN05495.1"/>
    <property type="molecule type" value="Genomic_DNA"/>
</dbReference>
<name>A0A151IL57_9HYME</name>
<keyword evidence="3" id="KW-1185">Reference proteome</keyword>
<evidence type="ECO:0000256" key="1">
    <source>
        <dbReference type="SAM" id="MobiDB-lite"/>
    </source>
</evidence>
<evidence type="ECO:0000313" key="2">
    <source>
        <dbReference type="EMBL" id="KYN05495.1"/>
    </source>
</evidence>